<evidence type="ECO:0000256" key="1">
    <source>
        <dbReference type="SAM" id="MobiDB-lite"/>
    </source>
</evidence>
<dbReference type="AlphaFoldDB" id="A0A1S9ZG46"/>
<name>A0A1S9ZG46_9GAMM</name>
<reference evidence="2 3" key="1">
    <citation type="submission" date="2017-02" db="EMBL/GenBank/DDBJ databases">
        <title>Draft genome sequence of Moraxella canis CCUG 8415A type strain.</title>
        <authorList>
            <person name="Engstrom-Jakobsson H."/>
            <person name="Salva-Serra F."/>
            <person name="Thorell K."/>
            <person name="Gonzales-Siles L."/>
            <person name="Karlsson R."/>
            <person name="Boulund F."/>
            <person name="Engstrand L."/>
            <person name="Moore E."/>
        </authorList>
    </citation>
    <scope>NUCLEOTIDE SEQUENCE [LARGE SCALE GENOMIC DNA]</scope>
    <source>
        <strain evidence="2 3">CCUG 8415A</strain>
    </source>
</reference>
<protein>
    <submittedName>
        <fullName evidence="2">Uncharacterized protein</fullName>
    </submittedName>
</protein>
<evidence type="ECO:0000313" key="3">
    <source>
        <dbReference type="Proteomes" id="UP000190322"/>
    </source>
</evidence>
<sequence>MRGYNFVASDYLDEGAVNKITALILSLSKEIQCILSDKELVNKLLQTRIRSGGHFRNDFLKIRPQPTWTNVYGNKAKYYRIIIEQVRRNLLSLKQRQQIAEICAKYNYEFSQDLRDALCDHNLYPTNATVKNICKAKAMPVQEVELAQLDYTTEDKQISVVGFENGVIHSKFQVNGEWLSMDVGMPSHVAFIPEGVTRPCFYLKDDTLLVRFTVKKTIPLVETGICIGVDLGLVKPFSGAVRFADASHSNELYCSNEANRVNQKIQRLQVHKDALFQKKSHIAKLLVNNNCEKLLDKYQTLDEQYTAVRHKISNQKAHLARLVGRDVLAHAVHNNTDVVKLEQLSWIRDKEHTTWNFAKTQQAIEEKAELCGVSVVKVSAKNTSRTDPFTKQGIKANSKRQQKSSIGTQDRDYLASLEIATRQKKKPSLPLSSILRCVKSKPPIRELPSRYCATVAAMQVVTFNEVQRDFQSNAKYHELQ</sequence>
<accession>A0A1S9ZG46</accession>
<proteinExistence type="predicted"/>
<feature type="region of interest" description="Disordered" evidence="1">
    <location>
        <begin position="386"/>
        <end position="408"/>
    </location>
</feature>
<gene>
    <name evidence="2" type="ORF">B0180_09590</name>
</gene>
<dbReference type="EMBL" id="MUXT01000012">
    <property type="protein sequence ID" value="OOR82327.1"/>
    <property type="molecule type" value="Genomic_DNA"/>
</dbReference>
<organism evidence="2 3">
    <name type="scientific">Moraxella canis</name>
    <dbReference type="NCBI Taxonomy" id="90239"/>
    <lineage>
        <taxon>Bacteria</taxon>
        <taxon>Pseudomonadati</taxon>
        <taxon>Pseudomonadota</taxon>
        <taxon>Gammaproteobacteria</taxon>
        <taxon>Moraxellales</taxon>
        <taxon>Moraxellaceae</taxon>
        <taxon>Moraxella</taxon>
    </lineage>
</organism>
<evidence type="ECO:0000313" key="2">
    <source>
        <dbReference type="EMBL" id="OOR82327.1"/>
    </source>
</evidence>
<comment type="caution">
    <text evidence="2">The sequence shown here is derived from an EMBL/GenBank/DDBJ whole genome shotgun (WGS) entry which is preliminary data.</text>
</comment>
<dbReference type="Proteomes" id="UP000190322">
    <property type="component" value="Unassembled WGS sequence"/>
</dbReference>